<dbReference type="GO" id="GO:0016020">
    <property type="term" value="C:membrane"/>
    <property type="evidence" value="ECO:0007669"/>
    <property type="project" value="UniProtKB-SubCell"/>
</dbReference>
<dbReference type="GO" id="GO:0004930">
    <property type="term" value="F:G protein-coupled receptor activity"/>
    <property type="evidence" value="ECO:0007669"/>
    <property type="project" value="InterPro"/>
</dbReference>
<keyword evidence="4 6" id="KW-0472">Membrane</keyword>
<dbReference type="InterPro" id="IPR000276">
    <property type="entry name" value="GPCR_Rhodpsn"/>
</dbReference>
<keyword evidence="2 6" id="KW-0812">Transmembrane</keyword>
<evidence type="ECO:0000256" key="4">
    <source>
        <dbReference type="ARBA" id="ARBA00023136"/>
    </source>
</evidence>
<feature type="transmembrane region" description="Helical" evidence="6">
    <location>
        <begin position="128"/>
        <end position="146"/>
    </location>
</feature>
<feature type="transmembrane region" description="Helical" evidence="6">
    <location>
        <begin position="167"/>
        <end position="191"/>
    </location>
</feature>
<keyword evidence="3 6" id="KW-1133">Transmembrane helix</keyword>
<dbReference type="AlphaFoldDB" id="A0A6P5ALD8"/>
<evidence type="ECO:0000313" key="8">
    <source>
        <dbReference type="Proteomes" id="UP000515135"/>
    </source>
</evidence>
<feature type="transmembrane region" description="Helical" evidence="6">
    <location>
        <begin position="54"/>
        <end position="74"/>
    </location>
</feature>
<dbReference type="SUPFAM" id="SSF81321">
    <property type="entry name" value="Family A G protein-coupled receptor-like"/>
    <property type="match status" value="1"/>
</dbReference>
<comment type="subcellular location">
    <subcellularLocation>
        <location evidence="1">Membrane</location>
    </subcellularLocation>
</comment>
<dbReference type="PANTHER" id="PTHR26451:SF897">
    <property type="entry name" value="TRACE AMINE-ASSOCIATED RECEPTOR 5-LIKE"/>
    <property type="match status" value="1"/>
</dbReference>
<dbReference type="Pfam" id="PF00001">
    <property type="entry name" value="7tm_1"/>
    <property type="match status" value="1"/>
</dbReference>
<dbReference type="OrthoDB" id="6151005at2759"/>
<evidence type="ECO:0000259" key="7">
    <source>
        <dbReference type="PROSITE" id="PS50262"/>
    </source>
</evidence>
<evidence type="ECO:0000256" key="2">
    <source>
        <dbReference type="ARBA" id="ARBA00022692"/>
    </source>
</evidence>
<dbReference type="KEGG" id="bbel:109484954"/>
<sequence length="456" mass="50992">MAILTNVSVGRQSTAFVRTTSHGMDNWTWSPGYNHSVNDHNFLSSSLTAKILQVSWLVPSLVLILGLNVIFTIAVARSPSLWKPRFLLPVSLAVLDILLALVFIPNSINNVVSENVTDSAFLCLTQCGVYYGTAVCTIATLFVMAWDRYRAICKPLHYREEDGIRWTWVRILAAWIYGTTVSVLCVIFTPIDGIDIAHIQNSNLFCTFADLGFNRVVKIIHLTTLAFSVVSSTYILISYFKIYKEIHRQNAREDGGEPSGNPQGGGNNHRPERTISIHLFIFVIFATAVFINGMFKYVTTSGQRPAAVYMLDRLAELVYLTVPCLSNPVVYGFRSDDVRVAVWRLFGRRERTNSAALVRRHRNVSRNTTRHLRAVSPLGDLSEESDVPTPRGPARLSTRPAQTPLDIPSDSDNDERLDKTVTVKAIIQERTISNRDTQNEVVCTVELPGYVSSLEP</sequence>
<dbReference type="PROSITE" id="PS50262">
    <property type="entry name" value="G_PROTEIN_RECEP_F1_2"/>
    <property type="match status" value="1"/>
</dbReference>
<evidence type="ECO:0000256" key="6">
    <source>
        <dbReference type="SAM" id="Phobius"/>
    </source>
</evidence>
<feature type="transmembrane region" description="Helical" evidence="6">
    <location>
        <begin position="86"/>
        <end position="108"/>
    </location>
</feature>
<name>A0A6P5ALD8_BRABE</name>
<gene>
    <name evidence="9" type="primary">LOC109484954</name>
</gene>
<dbReference type="CDD" id="cd00637">
    <property type="entry name" value="7tm_classA_rhodopsin-like"/>
    <property type="match status" value="1"/>
</dbReference>
<feature type="transmembrane region" description="Helical" evidence="6">
    <location>
        <begin position="277"/>
        <end position="295"/>
    </location>
</feature>
<evidence type="ECO:0000313" key="9">
    <source>
        <dbReference type="RefSeq" id="XP_019643887.1"/>
    </source>
</evidence>
<dbReference type="PANTHER" id="PTHR26451">
    <property type="entry name" value="G_PROTEIN_RECEP_F1_2 DOMAIN-CONTAINING PROTEIN"/>
    <property type="match status" value="1"/>
</dbReference>
<accession>A0A6P5ALD8</accession>
<evidence type="ECO:0000256" key="3">
    <source>
        <dbReference type="ARBA" id="ARBA00022989"/>
    </source>
</evidence>
<feature type="region of interest" description="Disordered" evidence="5">
    <location>
        <begin position="373"/>
        <end position="416"/>
    </location>
</feature>
<keyword evidence="8" id="KW-1185">Reference proteome</keyword>
<feature type="transmembrane region" description="Helical" evidence="6">
    <location>
        <begin position="219"/>
        <end position="240"/>
    </location>
</feature>
<evidence type="ECO:0000256" key="5">
    <source>
        <dbReference type="SAM" id="MobiDB-lite"/>
    </source>
</evidence>
<dbReference type="InterPro" id="IPR017452">
    <property type="entry name" value="GPCR_Rhodpsn_7TM"/>
</dbReference>
<dbReference type="PROSITE" id="PS00237">
    <property type="entry name" value="G_PROTEIN_RECEP_F1_1"/>
    <property type="match status" value="1"/>
</dbReference>
<reference evidence="9" key="1">
    <citation type="submission" date="2025-08" db="UniProtKB">
        <authorList>
            <consortium name="RefSeq"/>
        </authorList>
    </citation>
    <scope>IDENTIFICATION</scope>
    <source>
        <tissue evidence="9">Gonad</tissue>
    </source>
</reference>
<dbReference type="Proteomes" id="UP000515135">
    <property type="component" value="Unplaced"/>
</dbReference>
<organism evidence="8 9">
    <name type="scientific">Branchiostoma belcheri</name>
    <name type="common">Amphioxus</name>
    <dbReference type="NCBI Taxonomy" id="7741"/>
    <lineage>
        <taxon>Eukaryota</taxon>
        <taxon>Metazoa</taxon>
        <taxon>Chordata</taxon>
        <taxon>Cephalochordata</taxon>
        <taxon>Leptocardii</taxon>
        <taxon>Amphioxiformes</taxon>
        <taxon>Branchiostomatidae</taxon>
        <taxon>Branchiostoma</taxon>
    </lineage>
</organism>
<dbReference type="InterPro" id="IPR052921">
    <property type="entry name" value="GPCR1_Superfamily_Member"/>
</dbReference>
<dbReference type="RefSeq" id="XP_019643887.1">
    <property type="nucleotide sequence ID" value="XM_019788328.1"/>
</dbReference>
<proteinExistence type="predicted"/>
<protein>
    <submittedName>
        <fullName evidence="9">Olfactory receptor 142-like</fullName>
    </submittedName>
</protein>
<feature type="domain" description="G-protein coupled receptors family 1 profile" evidence="7">
    <location>
        <begin position="67"/>
        <end position="331"/>
    </location>
</feature>
<evidence type="ECO:0000256" key="1">
    <source>
        <dbReference type="ARBA" id="ARBA00004370"/>
    </source>
</evidence>
<dbReference type="GeneID" id="109484954"/>
<dbReference type="Gene3D" id="1.20.1070.10">
    <property type="entry name" value="Rhodopsin 7-helix transmembrane proteins"/>
    <property type="match status" value="1"/>
</dbReference>